<keyword evidence="3" id="KW-1185">Reference proteome</keyword>
<evidence type="ECO:0000256" key="1">
    <source>
        <dbReference type="SAM" id="MobiDB-lite"/>
    </source>
</evidence>
<dbReference type="AlphaFoldDB" id="A0A0K0DRR4"/>
<dbReference type="WBParaSite" id="ACAC_0001445301-mRNA-1">
    <property type="protein sequence ID" value="ACAC_0001445301-mRNA-1"/>
    <property type="gene ID" value="ACAC_0001445301"/>
</dbReference>
<name>A0A0K0DRR4_ANGCA</name>
<feature type="compositionally biased region" description="Polar residues" evidence="1">
    <location>
        <begin position="95"/>
        <end position="104"/>
    </location>
</feature>
<keyword evidence="2" id="KW-0472">Membrane</keyword>
<organism evidence="3 4">
    <name type="scientific">Angiostrongylus cantonensis</name>
    <name type="common">Rat lungworm</name>
    <dbReference type="NCBI Taxonomy" id="6313"/>
    <lineage>
        <taxon>Eukaryota</taxon>
        <taxon>Metazoa</taxon>
        <taxon>Ecdysozoa</taxon>
        <taxon>Nematoda</taxon>
        <taxon>Chromadorea</taxon>
        <taxon>Rhabditida</taxon>
        <taxon>Rhabditina</taxon>
        <taxon>Rhabditomorpha</taxon>
        <taxon>Strongyloidea</taxon>
        <taxon>Metastrongylidae</taxon>
        <taxon>Angiostrongylus</taxon>
    </lineage>
</organism>
<feature type="transmembrane region" description="Helical" evidence="2">
    <location>
        <begin position="49"/>
        <end position="67"/>
    </location>
</feature>
<evidence type="ECO:0000256" key="2">
    <source>
        <dbReference type="SAM" id="Phobius"/>
    </source>
</evidence>
<evidence type="ECO:0000313" key="3">
    <source>
        <dbReference type="Proteomes" id="UP000035642"/>
    </source>
</evidence>
<sequence length="112" mass="11860">MQTADGFGLDSGPSFGAAPPPGSRLAKYLGGNRTSGSSSIPVNTNVSHLVNLFSFLVTLFLLVLSLYQVPTFIPQFAQFGLNDMQQPPPCAKQAGSHSPFSSHRSAPPFHLS</sequence>
<feature type="region of interest" description="Disordered" evidence="1">
    <location>
        <begin position="1"/>
        <end position="40"/>
    </location>
</feature>
<feature type="region of interest" description="Disordered" evidence="1">
    <location>
        <begin position="87"/>
        <end position="112"/>
    </location>
</feature>
<dbReference type="Proteomes" id="UP000035642">
    <property type="component" value="Unassembled WGS sequence"/>
</dbReference>
<reference evidence="3" key="1">
    <citation type="submission" date="2012-09" db="EMBL/GenBank/DDBJ databases">
        <authorList>
            <person name="Martin A.A."/>
        </authorList>
    </citation>
    <scope>NUCLEOTIDE SEQUENCE</scope>
</reference>
<dbReference type="STRING" id="6313.A0A0K0DRR4"/>
<reference evidence="4" key="2">
    <citation type="submission" date="2017-02" db="UniProtKB">
        <authorList>
            <consortium name="WormBaseParasite"/>
        </authorList>
    </citation>
    <scope>IDENTIFICATION</scope>
</reference>
<proteinExistence type="predicted"/>
<accession>A0A0K0DRR4</accession>
<keyword evidence="2" id="KW-1133">Transmembrane helix</keyword>
<evidence type="ECO:0000313" key="4">
    <source>
        <dbReference type="WBParaSite" id="ACAC_0001445301-mRNA-1"/>
    </source>
</evidence>
<keyword evidence="2" id="KW-0812">Transmembrane</keyword>
<protein>
    <submittedName>
        <fullName evidence="4">Transmembrane protein</fullName>
    </submittedName>
</protein>